<accession>A0AA36J4R9</accession>
<evidence type="ECO:0000313" key="1">
    <source>
        <dbReference type="EMBL" id="CAJ1398503.1"/>
    </source>
</evidence>
<dbReference type="InterPro" id="IPR015915">
    <property type="entry name" value="Kelch-typ_b-propeller"/>
</dbReference>
<organism evidence="1 2">
    <name type="scientific">Effrenium voratum</name>
    <dbReference type="NCBI Taxonomy" id="2562239"/>
    <lineage>
        <taxon>Eukaryota</taxon>
        <taxon>Sar</taxon>
        <taxon>Alveolata</taxon>
        <taxon>Dinophyceae</taxon>
        <taxon>Suessiales</taxon>
        <taxon>Symbiodiniaceae</taxon>
        <taxon>Effrenium</taxon>
    </lineage>
</organism>
<dbReference type="AlphaFoldDB" id="A0AA36J4R9"/>
<dbReference type="Gene3D" id="2.120.10.80">
    <property type="entry name" value="Kelch-type beta propeller"/>
    <property type="match status" value="1"/>
</dbReference>
<dbReference type="Pfam" id="PF01344">
    <property type="entry name" value="Kelch_1"/>
    <property type="match status" value="1"/>
</dbReference>
<reference evidence="1" key="1">
    <citation type="submission" date="2023-08" db="EMBL/GenBank/DDBJ databases">
        <authorList>
            <person name="Chen Y."/>
            <person name="Shah S."/>
            <person name="Dougan E. K."/>
            <person name="Thang M."/>
            <person name="Chan C."/>
        </authorList>
    </citation>
    <scope>NUCLEOTIDE SEQUENCE</scope>
</reference>
<gene>
    <name evidence="1" type="ORF">EVOR1521_LOCUS22284</name>
</gene>
<proteinExistence type="predicted"/>
<name>A0AA36J4R9_9DINO</name>
<evidence type="ECO:0000313" key="2">
    <source>
        <dbReference type="Proteomes" id="UP001178507"/>
    </source>
</evidence>
<comment type="caution">
    <text evidence="1">The sequence shown here is derived from an EMBL/GenBank/DDBJ whole genome shotgun (WGS) entry which is preliminary data.</text>
</comment>
<dbReference type="EMBL" id="CAUJNA010003302">
    <property type="protein sequence ID" value="CAJ1398503.1"/>
    <property type="molecule type" value="Genomic_DNA"/>
</dbReference>
<dbReference type="SUPFAM" id="SSF117281">
    <property type="entry name" value="Kelch motif"/>
    <property type="match status" value="1"/>
</dbReference>
<dbReference type="InterPro" id="IPR006652">
    <property type="entry name" value="Kelch_1"/>
</dbReference>
<keyword evidence="2" id="KW-1185">Reference proteome</keyword>
<dbReference type="Proteomes" id="UP001178507">
    <property type="component" value="Unassembled WGS sequence"/>
</dbReference>
<protein>
    <submittedName>
        <fullName evidence="1">Uncharacterized protein</fullName>
    </submittedName>
</protein>
<sequence length="412" mass="45918">MRLAGEGPELWSGQRLIMISRADEHRPLARFGATVAIAENGTAVLVIGGIEGHIIGGVCLNEIWRFDVDLACWEKLPTPSWSPRRGAVPVVIEGQLLLVGGTGLDARPLREVWAAECDRWRPTTWKSITANAPWADASHALWVPRFDGSEFGGLLLIDSLGALWCSRDKGKTWTILLDQLPFGRGAEQVAAMRYCCNFLVVVTMSTKVWISKDAAEWISADGGRDPHGLVLGDAGALEGPPGLRCQVTDVVSSDSSHMLVVARHRDTCQLTLWQLSITRQDRDRDRDRHAFWRCLVPRIQIYPGFSSVNQLVAAARAELETPNGREMRAVFVEFNPINEFTIWRASPAAVDQHRAMLDRLGASQSKVDHCTWQLHIMGALLPQMGADWVPRGPTKPPPTKMVWQDDIWTYWH</sequence>